<dbReference type="AlphaFoldDB" id="G8A2R7"/>
<reference evidence="3 5" key="1">
    <citation type="journal article" date="2011" name="Nature">
        <title>The Medicago genome provides insight into the evolution of rhizobial symbioses.</title>
        <authorList>
            <person name="Young N.D."/>
            <person name="Debelle F."/>
            <person name="Oldroyd G.E."/>
            <person name="Geurts R."/>
            <person name="Cannon S.B."/>
            <person name="Udvardi M.K."/>
            <person name="Benedito V.A."/>
            <person name="Mayer K.F."/>
            <person name="Gouzy J."/>
            <person name="Schoof H."/>
            <person name="Van de Peer Y."/>
            <person name="Proost S."/>
            <person name="Cook D.R."/>
            <person name="Meyers B.C."/>
            <person name="Spannagl M."/>
            <person name="Cheung F."/>
            <person name="De Mita S."/>
            <person name="Krishnakumar V."/>
            <person name="Gundlach H."/>
            <person name="Zhou S."/>
            <person name="Mudge J."/>
            <person name="Bharti A.K."/>
            <person name="Murray J.D."/>
            <person name="Naoumkina M.A."/>
            <person name="Rosen B."/>
            <person name="Silverstein K.A."/>
            <person name="Tang H."/>
            <person name="Rombauts S."/>
            <person name="Zhao P.X."/>
            <person name="Zhou P."/>
            <person name="Barbe V."/>
            <person name="Bardou P."/>
            <person name="Bechner M."/>
            <person name="Bellec A."/>
            <person name="Berger A."/>
            <person name="Berges H."/>
            <person name="Bidwell S."/>
            <person name="Bisseling T."/>
            <person name="Choisne N."/>
            <person name="Couloux A."/>
            <person name="Denny R."/>
            <person name="Deshpande S."/>
            <person name="Dai X."/>
            <person name="Doyle J.J."/>
            <person name="Dudez A.M."/>
            <person name="Farmer A.D."/>
            <person name="Fouteau S."/>
            <person name="Franken C."/>
            <person name="Gibelin C."/>
            <person name="Gish J."/>
            <person name="Goldstein S."/>
            <person name="Gonzalez A.J."/>
            <person name="Green P.J."/>
            <person name="Hallab A."/>
            <person name="Hartog M."/>
            <person name="Hua A."/>
            <person name="Humphray S.J."/>
            <person name="Jeong D.H."/>
            <person name="Jing Y."/>
            <person name="Jocker A."/>
            <person name="Kenton S.M."/>
            <person name="Kim D.J."/>
            <person name="Klee K."/>
            <person name="Lai H."/>
            <person name="Lang C."/>
            <person name="Lin S."/>
            <person name="Macmil S.L."/>
            <person name="Magdelenat G."/>
            <person name="Matthews L."/>
            <person name="McCorrison J."/>
            <person name="Monaghan E.L."/>
            <person name="Mun J.H."/>
            <person name="Najar F.Z."/>
            <person name="Nicholson C."/>
            <person name="Noirot C."/>
            <person name="O'Bleness M."/>
            <person name="Paule C.R."/>
            <person name="Poulain J."/>
            <person name="Prion F."/>
            <person name="Qin B."/>
            <person name="Qu C."/>
            <person name="Retzel E.F."/>
            <person name="Riddle C."/>
            <person name="Sallet E."/>
            <person name="Samain S."/>
            <person name="Samson N."/>
            <person name="Sanders I."/>
            <person name="Saurat O."/>
            <person name="Scarpelli C."/>
            <person name="Schiex T."/>
            <person name="Segurens B."/>
            <person name="Severin A.J."/>
            <person name="Sherrier D.J."/>
            <person name="Shi R."/>
            <person name="Sims S."/>
            <person name="Singer S.R."/>
            <person name="Sinharoy S."/>
            <person name="Sterck L."/>
            <person name="Viollet A."/>
            <person name="Wang B.B."/>
            <person name="Wang K."/>
            <person name="Wang M."/>
            <person name="Wang X."/>
            <person name="Warfsmann J."/>
            <person name="Weissenbach J."/>
            <person name="White D.D."/>
            <person name="White J.D."/>
            <person name="Wiley G.B."/>
            <person name="Wincker P."/>
            <person name="Xing Y."/>
            <person name="Yang L."/>
            <person name="Yao Z."/>
            <person name="Ying F."/>
            <person name="Zhai J."/>
            <person name="Zhou L."/>
            <person name="Zuber A."/>
            <person name="Denarie J."/>
            <person name="Dixon R.A."/>
            <person name="May G.D."/>
            <person name="Schwartz D.C."/>
            <person name="Rogers J."/>
            <person name="Quetier F."/>
            <person name="Town C.D."/>
            <person name="Roe B.A."/>
        </authorList>
    </citation>
    <scope>NUCLEOTIDE SEQUENCE [LARGE SCALE GENOMIC DNA]</scope>
    <source>
        <strain evidence="3">A17</strain>
        <strain evidence="4 5">cv. Jemalong A17</strain>
    </source>
</reference>
<keyword evidence="1" id="KW-1133">Transmembrane helix</keyword>
<dbReference type="HOGENOM" id="CLU_181053_0_0_1"/>
<gene>
    <name evidence="3" type="ordered locus">MTR_8g015640</name>
</gene>
<feature type="transmembrane region" description="Helical" evidence="1">
    <location>
        <begin position="7"/>
        <end position="27"/>
    </location>
</feature>
<feature type="domain" description="Late nodulin" evidence="2">
    <location>
        <begin position="1"/>
        <end position="53"/>
    </location>
</feature>
<evidence type="ECO:0000313" key="5">
    <source>
        <dbReference type="Proteomes" id="UP000002051"/>
    </source>
</evidence>
<dbReference type="Proteomes" id="UP000002051">
    <property type="component" value="Chromosome 8"/>
</dbReference>
<organism evidence="3 5">
    <name type="scientific">Medicago truncatula</name>
    <name type="common">Barrel medic</name>
    <name type="synonym">Medicago tribuloides</name>
    <dbReference type="NCBI Taxonomy" id="3880"/>
    <lineage>
        <taxon>Eukaryota</taxon>
        <taxon>Viridiplantae</taxon>
        <taxon>Streptophyta</taxon>
        <taxon>Embryophyta</taxon>
        <taxon>Tracheophyta</taxon>
        <taxon>Spermatophyta</taxon>
        <taxon>Magnoliopsida</taxon>
        <taxon>eudicotyledons</taxon>
        <taxon>Gunneridae</taxon>
        <taxon>Pentapetalae</taxon>
        <taxon>rosids</taxon>
        <taxon>fabids</taxon>
        <taxon>Fabales</taxon>
        <taxon>Fabaceae</taxon>
        <taxon>Papilionoideae</taxon>
        <taxon>50 kb inversion clade</taxon>
        <taxon>NPAAA clade</taxon>
        <taxon>Hologalegina</taxon>
        <taxon>IRL clade</taxon>
        <taxon>Trifolieae</taxon>
        <taxon>Medicago</taxon>
    </lineage>
</organism>
<accession>G8A2R7</accession>
<keyword evidence="5" id="KW-1185">Reference proteome</keyword>
<dbReference type="InterPro" id="IPR009810">
    <property type="entry name" value="Nodulin_late_dom"/>
</dbReference>
<dbReference type="PaxDb" id="3880-AES85755"/>
<keyword evidence="1" id="KW-0472">Membrane</keyword>
<name>G8A2R7_MEDTR</name>
<evidence type="ECO:0000313" key="3">
    <source>
        <dbReference type="EMBL" id="KEH18287.1"/>
    </source>
</evidence>
<dbReference type="Pfam" id="PF07127">
    <property type="entry name" value="Nodulin_late"/>
    <property type="match status" value="1"/>
</dbReference>
<sequence length="55" mass="6463">MGEITKFVYVMIIYLFMFTMATSKVTVCDSNHDCRSYFCGPHKFSMCVRKFCQCI</sequence>
<evidence type="ECO:0000313" key="4">
    <source>
        <dbReference type="EnsemblPlants" id="KEH18287"/>
    </source>
</evidence>
<evidence type="ECO:0000256" key="1">
    <source>
        <dbReference type="SAM" id="Phobius"/>
    </source>
</evidence>
<dbReference type="EnsemblPlants" id="KEH18287">
    <property type="protein sequence ID" value="KEH18287"/>
    <property type="gene ID" value="MTR_8g015640"/>
</dbReference>
<dbReference type="EMBL" id="CM001224">
    <property type="protein sequence ID" value="KEH18287.1"/>
    <property type="molecule type" value="Genomic_DNA"/>
</dbReference>
<reference evidence="3 5" key="2">
    <citation type="journal article" date="2014" name="BMC Genomics">
        <title>An improved genome release (version Mt4.0) for the model legume Medicago truncatula.</title>
        <authorList>
            <person name="Tang H."/>
            <person name="Krishnakumar V."/>
            <person name="Bidwell S."/>
            <person name="Rosen B."/>
            <person name="Chan A."/>
            <person name="Zhou S."/>
            <person name="Gentzbittel L."/>
            <person name="Childs K.L."/>
            <person name="Yandell M."/>
            <person name="Gundlach H."/>
            <person name="Mayer K.F."/>
            <person name="Schwartz D.C."/>
            <person name="Town C.D."/>
        </authorList>
    </citation>
    <scope>GENOME REANNOTATION</scope>
    <source>
        <strain evidence="3">A17</strain>
        <strain evidence="4 5">cv. Jemalong A17</strain>
    </source>
</reference>
<dbReference type="GO" id="GO:0046872">
    <property type="term" value="F:metal ion binding"/>
    <property type="evidence" value="ECO:0007669"/>
    <property type="project" value="InterPro"/>
</dbReference>
<reference evidence="4" key="3">
    <citation type="submission" date="2015-04" db="UniProtKB">
        <authorList>
            <consortium name="EnsemblPlants"/>
        </authorList>
    </citation>
    <scope>IDENTIFICATION</scope>
    <source>
        <strain evidence="4">cv. Jemalong A17</strain>
    </source>
</reference>
<keyword evidence="1" id="KW-0812">Transmembrane</keyword>
<protein>
    <submittedName>
        <fullName evidence="3">Late nodulin</fullName>
    </submittedName>
</protein>
<proteinExistence type="predicted"/>
<evidence type="ECO:0000259" key="2">
    <source>
        <dbReference type="Pfam" id="PF07127"/>
    </source>
</evidence>